<dbReference type="Pfam" id="PF04937">
    <property type="entry name" value="DUF659"/>
    <property type="match status" value="2"/>
</dbReference>
<evidence type="ECO:0000259" key="2">
    <source>
        <dbReference type="Pfam" id="PF04937"/>
    </source>
</evidence>
<evidence type="ECO:0000256" key="1">
    <source>
        <dbReference type="SAM" id="MobiDB-lite"/>
    </source>
</evidence>
<protein>
    <recommendedName>
        <fullName evidence="6">DUF659 domain-containing protein</fullName>
    </recommendedName>
</protein>
<dbReference type="Pfam" id="PF05699">
    <property type="entry name" value="Dimer_Tnp_hAT"/>
    <property type="match status" value="1"/>
</dbReference>
<dbReference type="AlphaFoldDB" id="A0A438HBI6"/>
<feature type="region of interest" description="Disordered" evidence="1">
    <location>
        <begin position="554"/>
        <end position="632"/>
    </location>
</feature>
<evidence type="ECO:0008006" key="6">
    <source>
        <dbReference type="Google" id="ProtNLM"/>
    </source>
</evidence>
<feature type="region of interest" description="Disordered" evidence="1">
    <location>
        <begin position="36"/>
        <end position="92"/>
    </location>
</feature>
<proteinExistence type="predicted"/>
<accession>A0A438HBI6</accession>
<feature type="compositionally biased region" description="Polar residues" evidence="1">
    <location>
        <begin position="77"/>
        <end position="90"/>
    </location>
</feature>
<dbReference type="PANTHER" id="PTHR32166:SF74">
    <property type="entry name" value="OS05G0256350 PROTEIN"/>
    <property type="match status" value="1"/>
</dbReference>
<gene>
    <name evidence="4" type="ORF">CK203_051610</name>
</gene>
<dbReference type="SUPFAM" id="SSF53098">
    <property type="entry name" value="Ribonuclease H-like"/>
    <property type="match status" value="1"/>
</dbReference>
<dbReference type="Proteomes" id="UP000288805">
    <property type="component" value="Unassembled WGS sequence"/>
</dbReference>
<comment type="caution">
    <text evidence="4">The sequence shown here is derived from an EMBL/GenBank/DDBJ whole genome shotgun (WGS) entry which is preliminary data.</text>
</comment>
<dbReference type="PANTHER" id="PTHR32166">
    <property type="entry name" value="OSJNBA0013A04.12 PROTEIN"/>
    <property type="match status" value="1"/>
</dbReference>
<dbReference type="InterPro" id="IPR008906">
    <property type="entry name" value="HATC_C_dom"/>
</dbReference>
<name>A0A438HBI6_VITVI</name>
<feature type="compositionally biased region" description="Polar residues" evidence="1">
    <location>
        <begin position="554"/>
        <end position="569"/>
    </location>
</feature>
<dbReference type="EMBL" id="QGNW01000248">
    <property type="protein sequence ID" value="RVW81801.1"/>
    <property type="molecule type" value="Genomic_DNA"/>
</dbReference>
<feature type="domain" description="DUF659" evidence="2">
    <location>
        <begin position="139"/>
        <end position="183"/>
    </location>
</feature>
<organism evidence="4 5">
    <name type="scientific">Vitis vinifera</name>
    <name type="common">Grape</name>
    <dbReference type="NCBI Taxonomy" id="29760"/>
    <lineage>
        <taxon>Eukaryota</taxon>
        <taxon>Viridiplantae</taxon>
        <taxon>Streptophyta</taxon>
        <taxon>Embryophyta</taxon>
        <taxon>Tracheophyta</taxon>
        <taxon>Spermatophyta</taxon>
        <taxon>Magnoliopsida</taxon>
        <taxon>eudicotyledons</taxon>
        <taxon>Gunneridae</taxon>
        <taxon>Pentapetalae</taxon>
        <taxon>rosids</taxon>
        <taxon>Vitales</taxon>
        <taxon>Vitaceae</taxon>
        <taxon>Viteae</taxon>
        <taxon>Vitis</taxon>
    </lineage>
</organism>
<sequence length="632" mass="72112">MKPCSKVSEDARLECKEALANFKDQKTKRNELLQEIGMGPTSMHESALSKTIGTLGSGSGSVSGSGEPIPRGPMDKFTTSQPRQSTLNSKWKQEERKEVCRKIGRFIYSKGLPFNTVNDPYWFPMIDAVANFGPGFKPPSMHELRTWILKEEVNDLSIIMEDHKKAWKQYGCSIMSDGWTDGKKIGEENVVQVITDNASNYVNAGMRLMEKRSRLWWTPCAAHCIDLMLEDIGKLNVHATTLSRARQVVKFIYGHTWVLSLMRTFTKNHELIRPAITRFATAFLTLQSLYKQKQALIAMFSSEKWCSSTWAKKVEGVKTRSTVLFDPNFWPHVAFCIKTTVPLVSVLREVDSEERPAMGYIYELMDSAKEKIAFNCRGMERKYGPIWRKIDARWTPQLHRPLHAAGYYLNPQLRYGDKFSNVDEVRKGLFECMDRMLDYQERLKADIQLDSYDQAMGEFGSRIAIDSRTLRSPTSWWMRFGGSTPELQKFAIRVLSLTCSASGCERNWSTFESEIDSDDEWIAEKEDPLLPLDLCWLQDNELFNVDAIRVVSSNSQETQASSDHMVSSHSYKRKHNEVPSTSGGKGKEKELNLTPIDEDEDLDEMGIHDSGHFPTIDTLDEDDDDLGEEDLS</sequence>
<feature type="domain" description="DUF659" evidence="2">
    <location>
        <begin position="184"/>
        <end position="248"/>
    </location>
</feature>
<evidence type="ECO:0000313" key="5">
    <source>
        <dbReference type="Proteomes" id="UP000288805"/>
    </source>
</evidence>
<reference evidence="4 5" key="1">
    <citation type="journal article" date="2018" name="PLoS Genet.">
        <title>Population sequencing reveals clonal diversity and ancestral inbreeding in the grapevine cultivar Chardonnay.</title>
        <authorList>
            <person name="Roach M.J."/>
            <person name="Johnson D.L."/>
            <person name="Bohlmann J."/>
            <person name="van Vuuren H.J."/>
            <person name="Jones S.J."/>
            <person name="Pretorius I.S."/>
            <person name="Schmidt S.A."/>
            <person name="Borneman A.R."/>
        </authorList>
    </citation>
    <scope>NUCLEOTIDE SEQUENCE [LARGE SCALE GENOMIC DNA]</scope>
    <source>
        <strain evidence="5">cv. Chardonnay</strain>
        <tissue evidence="4">Leaf</tissue>
    </source>
</reference>
<dbReference type="InterPro" id="IPR012337">
    <property type="entry name" value="RNaseH-like_sf"/>
</dbReference>
<dbReference type="InterPro" id="IPR007021">
    <property type="entry name" value="DUF659"/>
</dbReference>
<feature type="compositionally biased region" description="Acidic residues" evidence="1">
    <location>
        <begin position="618"/>
        <end position="632"/>
    </location>
</feature>
<feature type="domain" description="HAT C-terminal dimerisation" evidence="3">
    <location>
        <begin position="471"/>
        <end position="515"/>
    </location>
</feature>
<evidence type="ECO:0000259" key="3">
    <source>
        <dbReference type="Pfam" id="PF05699"/>
    </source>
</evidence>
<evidence type="ECO:0000313" key="4">
    <source>
        <dbReference type="EMBL" id="RVW81801.1"/>
    </source>
</evidence>
<dbReference type="GO" id="GO:0046983">
    <property type="term" value="F:protein dimerization activity"/>
    <property type="evidence" value="ECO:0007669"/>
    <property type="project" value="InterPro"/>
</dbReference>